<dbReference type="PROSITE" id="PS00600">
    <property type="entry name" value="AA_TRANSFER_CLASS_3"/>
    <property type="match status" value="1"/>
</dbReference>
<dbReference type="InterPro" id="IPR049704">
    <property type="entry name" value="Aminotrans_3_PPA_site"/>
</dbReference>
<keyword evidence="2" id="KW-0032">Aminotransferase</keyword>
<dbReference type="EMBL" id="FOOX01000007">
    <property type="protein sequence ID" value="SFG64525.1"/>
    <property type="molecule type" value="Genomic_DNA"/>
</dbReference>
<organism evidence="6 7">
    <name type="scientific">Desulfotruncus arcticus DSM 17038</name>
    <dbReference type="NCBI Taxonomy" id="1121424"/>
    <lineage>
        <taxon>Bacteria</taxon>
        <taxon>Bacillati</taxon>
        <taxon>Bacillota</taxon>
        <taxon>Clostridia</taxon>
        <taxon>Eubacteriales</taxon>
        <taxon>Desulfallaceae</taxon>
        <taxon>Desulfotruncus</taxon>
    </lineage>
</organism>
<dbReference type="InterPro" id="IPR015424">
    <property type="entry name" value="PyrdxlP-dep_Trfase"/>
</dbReference>
<dbReference type="Pfam" id="PF00202">
    <property type="entry name" value="Aminotran_3"/>
    <property type="match status" value="1"/>
</dbReference>
<accession>A0A1I2TI28</accession>
<dbReference type="Proteomes" id="UP000199337">
    <property type="component" value="Unassembled WGS sequence"/>
</dbReference>
<gene>
    <name evidence="6" type="ORF">SAMN05660649_02272</name>
</gene>
<evidence type="ECO:0000256" key="4">
    <source>
        <dbReference type="ARBA" id="ARBA00022898"/>
    </source>
</evidence>
<dbReference type="PANTHER" id="PTHR43094:SF1">
    <property type="entry name" value="AMINOTRANSFERASE CLASS-III"/>
    <property type="match status" value="1"/>
</dbReference>
<dbReference type="OrthoDB" id="9807885at2"/>
<comment type="similarity">
    <text evidence="1 5">Belongs to the class-III pyridoxal-phosphate-dependent aminotransferase family.</text>
</comment>
<name>A0A1I2TI28_9FIRM</name>
<keyword evidence="4 5" id="KW-0663">Pyridoxal phosphate</keyword>
<evidence type="ECO:0000313" key="7">
    <source>
        <dbReference type="Proteomes" id="UP000199337"/>
    </source>
</evidence>
<keyword evidence="7" id="KW-1185">Reference proteome</keyword>
<evidence type="ECO:0000313" key="6">
    <source>
        <dbReference type="EMBL" id="SFG64525.1"/>
    </source>
</evidence>
<evidence type="ECO:0000256" key="3">
    <source>
        <dbReference type="ARBA" id="ARBA00022679"/>
    </source>
</evidence>
<dbReference type="AlphaFoldDB" id="A0A1I2TI28"/>
<dbReference type="NCBIfam" id="NF005375">
    <property type="entry name" value="PRK06917.1"/>
    <property type="match status" value="1"/>
</dbReference>
<keyword evidence="3" id="KW-0808">Transferase</keyword>
<sequence length="455" mass="49805">MEHTTHLIKPDLSKDYPKISYGKGIYLYDTEGKCYVDGCSGAVTANIGHGNITIARAMKEQALKVAFSYRTQFTNQPAEDLAQMVAHLAPGDLNWVFFVNSGSEATETAMKIAIQYWQEKGYPTKNRVISRWMSYHGITMGALSMSGHTARRKPFTQLLQDYPVASPPYCYRCPMGQNYPNCNLLCAAELERSINLIGPENIAGFIFEPVIGASGGAIVPPNGYYDRIVEICRRHNILLIADEVMTGFGRTGPMFAVKNWGIEPDIMAIGKGLSAGYAPIAATVVADHIIETITRGSGNIMSGHTYSANPLSCSVALAVIKYLLDHRIIEKVQTNSRYLQKKLTELGRKHPIIGNIRGLGLMWGLELIGNYITGEPFNDALRVPAMVINQAMENGLLIYNASGGFVGPAGAAFMVTPPLTINKKEINLLADLLDTTLSQIEIKLAEYTSLQRCGS</sequence>
<dbReference type="STRING" id="341036.SAMN05660649_02272"/>
<proteinExistence type="inferred from homology"/>
<dbReference type="SUPFAM" id="SSF53383">
    <property type="entry name" value="PLP-dependent transferases"/>
    <property type="match status" value="1"/>
</dbReference>
<evidence type="ECO:0000256" key="1">
    <source>
        <dbReference type="ARBA" id="ARBA00008954"/>
    </source>
</evidence>
<evidence type="ECO:0000256" key="5">
    <source>
        <dbReference type="RuleBase" id="RU003560"/>
    </source>
</evidence>
<protein>
    <submittedName>
        <fullName evidence="6">N(6)-acetyl-beta-lysine transaminase</fullName>
    </submittedName>
</protein>
<dbReference type="InterPro" id="IPR015422">
    <property type="entry name" value="PyrdxlP-dep_Trfase_small"/>
</dbReference>
<dbReference type="FunFam" id="3.40.640.10:FF:000014">
    <property type="entry name" value="Adenosylmethionine-8-amino-7-oxononanoate aminotransferase, probable"/>
    <property type="match status" value="1"/>
</dbReference>
<dbReference type="Gene3D" id="3.40.640.10">
    <property type="entry name" value="Type I PLP-dependent aspartate aminotransferase-like (Major domain)"/>
    <property type="match status" value="1"/>
</dbReference>
<reference evidence="7" key="1">
    <citation type="submission" date="2016-10" db="EMBL/GenBank/DDBJ databases">
        <authorList>
            <person name="Varghese N."/>
            <person name="Submissions S."/>
        </authorList>
    </citation>
    <scope>NUCLEOTIDE SEQUENCE [LARGE SCALE GENOMIC DNA]</scope>
    <source>
        <strain evidence="7">DSM 17038</strain>
    </source>
</reference>
<dbReference type="InterPro" id="IPR005814">
    <property type="entry name" value="Aminotrans_3"/>
</dbReference>
<dbReference type="PIRSF" id="PIRSF000521">
    <property type="entry name" value="Transaminase_4ab_Lys_Orn"/>
    <property type="match status" value="1"/>
</dbReference>
<evidence type="ECO:0000256" key="2">
    <source>
        <dbReference type="ARBA" id="ARBA00022576"/>
    </source>
</evidence>
<dbReference type="RefSeq" id="WP_092471480.1">
    <property type="nucleotide sequence ID" value="NZ_FOOX01000007.1"/>
</dbReference>
<dbReference type="Gene3D" id="3.90.1150.10">
    <property type="entry name" value="Aspartate Aminotransferase, domain 1"/>
    <property type="match status" value="1"/>
</dbReference>
<dbReference type="InterPro" id="IPR015421">
    <property type="entry name" value="PyrdxlP-dep_Trfase_major"/>
</dbReference>
<dbReference type="GO" id="GO:0008483">
    <property type="term" value="F:transaminase activity"/>
    <property type="evidence" value="ECO:0007669"/>
    <property type="project" value="UniProtKB-KW"/>
</dbReference>
<dbReference type="CDD" id="cd00610">
    <property type="entry name" value="OAT_like"/>
    <property type="match status" value="1"/>
</dbReference>
<dbReference type="GO" id="GO:0030170">
    <property type="term" value="F:pyridoxal phosphate binding"/>
    <property type="evidence" value="ECO:0007669"/>
    <property type="project" value="InterPro"/>
</dbReference>
<dbReference type="PANTHER" id="PTHR43094">
    <property type="entry name" value="AMINOTRANSFERASE"/>
    <property type="match status" value="1"/>
</dbReference>